<organism evidence="7 8">
    <name type="scientific">Saxophila tyrrhenica</name>
    <dbReference type="NCBI Taxonomy" id="1690608"/>
    <lineage>
        <taxon>Eukaryota</taxon>
        <taxon>Fungi</taxon>
        <taxon>Dikarya</taxon>
        <taxon>Ascomycota</taxon>
        <taxon>Pezizomycotina</taxon>
        <taxon>Dothideomycetes</taxon>
        <taxon>Dothideomycetidae</taxon>
        <taxon>Mycosphaerellales</taxon>
        <taxon>Extremaceae</taxon>
        <taxon>Saxophila</taxon>
    </lineage>
</organism>
<dbReference type="AlphaFoldDB" id="A0AAV9NZ99"/>
<dbReference type="Gene3D" id="3.30.565.10">
    <property type="entry name" value="Histidine kinase-like ATPase, C-terminal domain"/>
    <property type="match status" value="1"/>
</dbReference>
<feature type="domain" description="Response regulatory" evidence="5">
    <location>
        <begin position="1052"/>
        <end position="1179"/>
    </location>
</feature>
<dbReference type="InterPro" id="IPR005467">
    <property type="entry name" value="His_kinase_dom"/>
</dbReference>
<dbReference type="InterPro" id="IPR036097">
    <property type="entry name" value="HisK_dim/P_sf"/>
</dbReference>
<dbReference type="Pfam" id="PF02518">
    <property type="entry name" value="HATPase_c"/>
    <property type="match status" value="1"/>
</dbReference>
<dbReference type="InterPro" id="IPR003661">
    <property type="entry name" value="HisK_dim/P_dom"/>
</dbReference>
<feature type="region of interest" description="Disordered" evidence="3">
    <location>
        <begin position="1"/>
        <end position="21"/>
    </location>
</feature>
<dbReference type="InterPro" id="IPR004358">
    <property type="entry name" value="Sig_transdc_His_kin-like_C"/>
</dbReference>
<name>A0AAV9NZ99_9PEZI</name>
<feature type="region of interest" description="Disordered" evidence="3">
    <location>
        <begin position="974"/>
        <end position="1043"/>
    </location>
</feature>
<dbReference type="SUPFAM" id="SSF55785">
    <property type="entry name" value="PYP-like sensor domain (PAS domain)"/>
    <property type="match status" value="1"/>
</dbReference>
<feature type="modified residue" description="4-aspartylphosphate" evidence="2">
    <location>
        <position position="1108"/>
    </location>
</feature>
<dbReference type="SMART" id="SM00387">
    <property type="entry name" value="HATPase_c"/>
    <property type="match status" value="1"/>
</dbReference>
<dbReference type="NCBIfam" id="TIGR00229">
    <property type="entry name" value="sensory_box"/>
    <property type="match status" value="1"/>
</dbReference>
<dbReference type="CDD" id="cd00082">
    <property type="entry name" value="HisKA"/>
    <property type="match status" value="1"/>
</dbReference>
<gene>
    <name evidence="7" type="ORF">LTR77_009246</name>
</gene>
<feature type="domain" description="PAS" evidence="6">
    <location>
        <begin position="541"/>
        <end position="616"/>
    </location>
</feature>
<feature type="compositionally biased region" description="Basic and acidic residues" evidence="3">
    <location>
        <begin position="1013"/>
        <end position="1026"/>
    </location>
</feature>
<accession>A0AAV9NZ99</accession>
<dbReference type="PANTHER" id="PTHR43719">
    <property type="entry name" value="TWO-COMPONENT HISTIDINE KINASE"/>
    <property type="match status" value="1"/>
</dbReference>
<dbReference type="SUPFAM" id="SSF47384">
    <property type="entry name" value="Homodimeric domain of signal transducing histidine kinase"/>
    <property type="match status" value="1"/>
</dbReference>
<dbReference type="InterPro" id="IPR003594">
    <property type="entry name" value="HATPase_dom"/>
</dbReference>
<comment type="caution">
    <text evidence="7">The sequence shown here is derived from an EMBL/GenBank/DDBJ whole genome shotgun (WGS) entry which is preliminary data.</text>
</comment>
<dbReference type="GeneID" id="89930578"/>
<dbReference type="PROSITE" id="PS50112">
    <property type="entry name" value="PAS"/>
    <property type="match status" value="1"/>
</dbReference>
<dbReference type="Proteomes" id="UP001337655">
    <property type="component" value="Unassembled WGS sequence"/>
</dbReference>
<protein>
    <submittedName>
        <fullName evidence="7">Uncharacterized protein</fullName>
    </submittedName>
</protein>
<dbReference type="PROSITE" id="PS50110">
    <property type="entry name" value="RESPONSE_REGULATORY"/>
    <property type="match status" value="1"/>
</dbReference>
<dbReference type="PRINTS" id="PR00344">
    <property type="entry name" value="BCTRLSENSOR"/>
</dbReference>
<dbReference type="SMART" id="SM00448">
    <property type="entry name" value="REC"/>
    <property type="match status" value="1"/>
</dbReference>
<dbReference type="GO" id="GO:0000155">
    <property type="term" value="F:phosphorelay sensor kinase activity"/>
    <property type="evidence" value="ECO:0007669"/>
    <property type="project" value="InterPro"/>
</dbReference>
<dbReference type="InterPro" id="IPR050956">
    <property type="entry name" value="2C_system_His_kinase"/>
</dbReference>
<evidence type="ECO:0000256" key="3">
    <source>
        <dbReference type="SAM" id="MobiDB-lite"/>
    </source>
</evidence>
<dbReference type="EMBL" id="JAVRRT010000017">
    <property type="protein sequence ID" value="KAK5165148.1"/>
    <property type="molecule type" value="Genomic_DNA"/>
</dbReference>
<dbReference type="Pfam" id="PF00072">
    <property type="entry name" value="Response_reg"/>
    <property type="match status" value="1"/>
</dbReference>
<dbReference type="PANTHER" id="PTHR43719:SF30">
    <property type="entry name" value="TWO-COMPONENT SYSTEM RESPONSE REGULATOR"/>
    <property type="match status" value="1"/>
</dbReference>
<dbReference type="Gene3D" id="3.40.50.2300">
    <property type="match status" value="1"/>
</dbReference>
<dbReference type="SUPFAM" id="SSF55874">
    <property type="entry name" value="ATPase domain of HSP90 chaperone/DNA topoisomerase II/histidine kinase"/>
    <property type="match status" value="1"/>
</dbReference>
<dbReference type="Gene3D" id="1.10.287.130">
    <property type="match status" value="1"/>
</dbReference>
<evidence type="ECO:0000256" key="2">
    <source>
        <dbReference type="PROSITE-ProRule" id="PRU00169"/>
    </source>
</evidence>
<dbReference type="InterPro" id="IPR035965">
    <property type="entry name" value="PAS-like_dom_sf"/>
</dbReference>
<dbReference type="InterPro" id="IPR013767">
    <property type="entry name" value="PAS_fold"/>
</dbReference>
<dbReference type="PROSITE" id="PS50109">
    <property type="entry name" value="HIS_KIN"/>
    <property type="match status" value="1"/>
</dbReference>
<dbReference type="Pfam" id="PF00989">
    <property type="entry name" value="PAS"/>
    <property type="match status" value="1"/>
</dbReference>
<dbReference type="RefSeq" id="XP_064655291.1">
    <property type="nucleotide sequence ID" value="XM_064806474.1"/>
</dbReference>
<dbReference type="CDD" id="cd00130">
    <property type="entry name" value="PAS"/>
    <property type="match status" value="1"/>
</dbReference>
<evidence type="ECO:0000259" key="4">
    <source>
        <dbReference type="PROSITE" id="PS50109"/>
    </source>
</evidence>
<feature type="compositionally biased region" description="Polar residues" evidence="3">
    <location>
        <begin position="986"/>
        <end position="996"/>
    </location>
</feature>
<proteinExistence type="predicted"/>
<evidence type="ECO:0000313" key="7">
    <source>
        <dbReference type="EMBL" id="KAK5165148.1"/>
    </source>
</evidence>
<dbReference type="Gene3D" id="3.30.450.20">
    <property type="entry name" value="PAS domain"/>
    <property type="match status" value="2"/>
</dbReference>
<evidence type="ECO:0000259" key="5">
    <source>
        <dbReference type="PROSITE" id="PS50110"/>
    </source>
</evidence>
<dbReference type="CDD" id="cd17546">
    <property type="entry name" value="REC_hyHK_CKI1_RcsC-like"/>
    <property type="match status" value="1"/>
</dbReference>
<dbReference type="SMART" id="SM00388">
    <property type="entry name" value="HisKA"/>
    <property type="match status" value="1"/>
</dbReference>
<feature type="compositionally biased region" description="Basic and acidic residues" evidence="3">
    <location>
        <begin position="1"/>
        <end position="13"/>
    </location>
</feature>
<dbReference type="SUPFAM" id="SSF52172">
    <property type="entry name" value="CheY-like"/>
    <property type="match status" value="1"/>
</dbReference>
<feature type="domain" description="Histidine kinase" evidence="4">
    <location>
        <begin position="698"/>
        <end position="969"/>
    </location>
</feature>
<feature type="region of interest" description="Disordered" evidence="3">
    <location>
        <begin position="133"/>
        <end position="153"/>
    </location>
</feature>
<dbReference type="SMART" id="SM00091">
    <property type="entry name" value="PAS"/>
    <property type="match status" value="1"/>
</dbReference>
<dbReference type="InterPro" id="IPR011006">
    <property type="entry name" value="CheY-like_superfamily"/>
</dbReference>
<evidence type="ECO:0000313" key="8">
    <source>
        <dbReference type="Proteomes" id="UP001337655"/>
    </source>
</evidence>
<evidence type="ECO:0000259" key="6">
    <source>
        <dbReference type="PROSITE" id="PS50112"/>
    </source>
</evidence>
<dbReference type="InterPro" id="IPR001789">
    <property type="entry name" value="Sig_transdc_resp-reg_receiver"/>
</dbReference>
<dbReference type="InterPro" id="IPR036890">
    <property type="entry name" value="HATPase_C_sf"/>
</dbReference>
<sequence length="1189" mass="132382">MGEMGRPHSREMPDLTASQPHGKLPAELRALVDFLDTDGRPTAVWEDINGPLRICGGQKLVYENAAFKSLGLGERYIRQLVKDIEGHGKLFAGQDVRGRCEKRGQSIVDVRSWRITPVAKHWKALIYEGEVPNGSHGGSPAKSENGTNGHGYENMRHDPQDWTRFPVDGLSQWVEYVRTFDWASTAIGPMEHWSDLLRSCALHVMAHPHARLVVWGEQRTVIYNEACIPLVGQRHPACLGQPVAEAWAELWTEICPMVEQSFNGKTLKLEQLPLLTRRNGAPEETYWDAVALPVVGEGGKIFGQFLELTEMTRAVTGIRRRNMVVKIRQKINTAETLPELWSCFLNGLEEVSEDVPFALVYAASDLPAADASGVSQPDPQCSGARLAGTVGLAADHPEILESFNLVGATTPQFTLTTHCLNAWKTRKSITIKYDDGTLPDYLSAPTAGRKITDRVQTAVVSPITSLGGNDVLGVLVLGFNPRQLFNEEYRMFGSFLSDFLCQAASLISLPQEQRRAQRLADEMNTTLAQQLRLITLQAERQEAKFARMANEAPTGVFVFDPDGRLLYANDAYLRVLGETRESQASRSPHTLAWQEHIHPDDMEHFSDIWERGVQQKMPFTIEHRLKKPWIATESGQEVSGETWLLANAFPDVGPDGKITSVQGWLTDISHRKFTDGLVARKLEDALESRRQTENFIDMTSHEMRNPLSAILQSADSVVLTLEHADAHGSKAVTLPHDVVHELVDYAHTIILCAQHQKRIVDDILTLSKLDASLLEISPDRVQPPELLYKALTMFESEIKRAGITAKVDVEPTYELLNVDWVILDPSRVLQVVINLLTNAIKFTQDAATREITVCVGASYEKPTGKHHGVDFIPTKHIRRAESPLDEWGDGEILYLQFAVTDTGRGLSEEDMQVLFQRFKQASPKTYKQYGGSGLGLFISRELCELQGGQIGVSSCNGKTSFTFFVRAKKWVPDAPSEKAHRPTLPRFTSTSASPMTFNRRGSVLPRSTSAGTDELRRIPSVKEDPHTTAGAPHPLSRSSSMQVSPATETKLHVLVVEDNLINQKVMRQQLTRAGCMVHVANHGLECLTFIEKSIFCRAETHLSVVLLDLEMPTMDGITCIKHIRERQGNGEITKHVPVIAVTANARSEQISMAIEAGMDQVVTKPFRIPELLPQMHALVEEVGRRWEDG</sequence>
<keyword evidence="1 2" id="KW-0597">Phosphoprotein</keyword>
<dbReference type="Pfam" id="PF00512">
    <property type="entry name" value="HisKA"/>
    <property type="match status" value="1"/>
</dbReference>
<keyword evidence="8" id="KW-1185">Reference proteome</keyword>
<reference evidence="7 8" key="1">
    <citation type="submission" date="2023-08" db="EMBL/GenBank/DDBJ databases">
        <title>Black Yeasts Isolated from many extreme environments.</title>
        <authorList>
            <person name="Coleine C."/>
            <person name="Stajich J.E."/>
            <person name="Selbmann L."/>
        </authorList>
    </citation>
    <scope>NUCLEOTIDE SEQUENCE [LARGE SCALE GENOMIC DNA]</scope>
    <source>
        <strain evidence="7 8">CCFEE 5935</strain>
    </source>
</reference>
<dbReference type="InterPro" id="IPR000014">
    <property type="entry name" value="PAS"/>
</dbReference>
<evidence type="ECO:0000256" key="1">
    <source>
        <dbReference type="ARBA" id="ARBA00022553"/>
    </source>
</evidence>